<accession>A0A2N9FB15</accession>
<dbReference type="EMBL" id="OIVN01000970">
    <property type="protein sequence ID" value="SPC88096.1"/>
    <property type="molecule type" value="Genomic_DNA"/>
</dbReference>
<evidence type="ECO:0000259" key="2">
    <source>
        <dbReference type="PROSITE" id="PS51397"/>
    </source>
</evidence>
<feature type="compositionally biased region" description="Acidic residues" evidence="1">
    <location>
        <begin position="436"/>
        <end position="446"/>
    </location>
</feature>
<sequence>MQNPENMQNISVVWREKSFTIEMNSCATIKELGLELQKLTNVKADTMRLIVPQSSNKSSKLLSPFSDEHAFLSLQETSIRKGKSIRMMGVSESEVDEVLQNAKANLRIAGFEEEEKRLRQRKSDRPHASLKLPQGPYIFCDFRTLEIPGVELNPPASEALKIMHMLATDPGIVAIMNKHRWRVGIMTEMAPIGYVGISPKCILGLNKNHGEEISLRLRTDDLKGFRKYESIKKTLLHELAHMVYSEHDVNFYALDKQLNQEAASLDWTRSRSHTLSGVQYSENYYDSFVGDSSNIAQKLGGNTSDQLASARASSVAAAYRRLVYASENSLGGFVVDEEPDSDDSVFNTHEEAGSMYSIKEENLDIWSPNQAEKKTNYEPDPDDSQGGETLGYEFYPEFTGSGTIFGQDFSKSGPTQLLPPTETNWTVRTSKLHEEPDPDESQDMEILDSRIQTSKNIEEPDPDDLAEKQNGLEYGNTMRPDLDDSESEAIRDQARLNKAYKEPDPDESQADGVVLTEPDPDDNLMHPLGVSRMQAYEPDPDDQELQRIQDPVTVICSRLQKAIEMLRVEVTPMEATAVLQTLFKIIRNVIEHPNEIKYRRLRKANPIIERNIANYKAAMEILSLIGFNEDVVSDEIGKAESYLVLKRNDPGLLWLAKSSLEACIAY</sequence>
<dbReference type="Pfam" id="PF09409">
    <property type="entry name" value="PUB"/>
    <property type="match status" value="1"/>
</dbReference>
<reference evidence="3" key="1">
    <citation type="submission" date="2018-02" db="EMBL/GenBank/DDBJ databases">
        <authorList>
            <person name="Cohen D.B."/>
            <person name="Kent A.D."/>
        </authorList>
    </citation>
    <scope>NUCLEOTIDE SEQUENCE</scope>
</reference>
<dbReference type="Gene3D" id="3.10.20.90">
    <property type="entry name" value="Phosphatidylinositol 3-kinase Catalytic Subunit, Chain A, domain 1"/>
    <property type="match status" value="1"/>
</dbReference>
<dbReference type="Pfam" id="PF08325">
    <property type="entry name" value="WLM"/>
    <property type="match status" value="1"/>
</dbReference>
<dbReference type="PANTHER" id="PTHR47796">
    <property type="entry name" value="ZINC METALLOPROTEINASE-LIKE PROTEIN"/>
    <property type="match status" value="1"/>
</dbReference>
<dbReference type="PANTHER" id="PTHR47796:SF1">
    <property type="entry name" value="OS08G0500800 PROTEIN"/>
    <property type="match status" value="1"/>
</dbReference>
<proteinExistence type="predicted"/>
<dbReference type="AlphaFoldDB" id="A0A2N9FB15"/>
<dbReference type="SUPFAM" id="SSF143503">
    <property type="entry name" value="PUG domain-like"/>
    <property type="match status" value="1"/>
</dbReference>
<dbReference type="InterPro" id="IPR036339">
    <property type="entry name" value="PUB-like_dom_sf"/>
</dbReference>
<gene>
    <name evidence="3" type="ORF">FSB_LOCUS15978</name>
</gene>
<dbReference type="CDD" id="cd10463">
    <property type="entry name" value="PUB_WLM"/>
    <property type="match status" value="1"/>
</dbReference>
<name>A0A2N9FB15_FAGSY</name>
<evidence type="ECO:0000256" key="1">
    <source>
        <dbReference type="SAM" id="MobiDB-lite"/>
    </source>
</evidence>
<dbReference type="PROSITE" id="PS51397">
    <property type="entry name" value="WLM"/>
    <property type="match status" value="1"/>
</dbReference>
<organism evidence="3">
    <name type="scientific">Fagus sylvatica</name>
    <name type="common">Beechnut</name>
    <dbReference type="NCBI Taxonomy" id="28930"/>
    <lineage>
        <taxon>Eukaryota</taxon>
        <taxon>Viridiplantae</taxon>
        <taxon>Streptophyta</taxon>
        <taxon>Embryophyta</taxon>
        <taxon>Tracheophyta</taxon>
        <taxon>Spermatophyta</taxon>
        <taxon>Magnoliopsida</taxon>
        <taxon>eudicotyledons</taxon>
        <taxon>Gunneridae</taxon>
        <taxon>Pentapetalae</taxon>
        <taxon>rosids</taxon>
        <taxon>fabids</taxon>
        <taxon>Fagales</taxon>
        <taxon>Fagaceae</taxon>
        <taxon>Fagus</taxon>
    </lineage>
</organism>
<dbReference type="SMART" id="SM00580">
    <property type="entry name" value="PUG"/>
    <property type="match status" value="1"/>
</dbReference>
<protein>
    <recommendedName>
        <fullName evidence="2">WLM domain-containing protein</fullName>
    </recommendedName>
</protein>
<feature type="region of interest" description="Disordered" evidence="1">
    <location>
        <begin position="405"/>
        <end position="488"/>
    </location>
</feature>
<dbReference type="SUPFAM" id="SSF54236">
    <property type="entry name" value="Ubiquitin-like"/>
    <property type="match status" value="1"/>
</dbReference>
<dbReference type="InterPro" id="IPR013536">
    <property type="entry name" value="WLM_dom"/>
</dbReference>
<feature type="compositionally biased region" description="Polar residues" evidence="1">
    <location>
        <begin position="405"/>
        <end position="415"/>
    </location>
</feature>
<dbReference type="InterPro" id="IPR029071">
    <property type="entry name" value="Ubiquitin-like_domsf"/>
</dbReference>
<feature type="domain" description="WLM" evidence="2">
    <location>
        <begin position="135"/>
        <end position="323"/>
    </location>
</feature>
<dbReference type="Gene3D" id="1.20.58.2190">
    <property type="match status" value="1"/>
</dbReference>
<evidence type="ECO:0000313" key="3">
    <source>
        <dbReference type="EMBL" id="SPC88096.1"/>
    </source>
</evidence>
<dbReference type="InterPro" id="IPR018997">
    <property type="entry name" value="PUB_domain"/>
</dbReference>